<dbReference type="PANTHER" id="PTHR19848:SF8">
    <property type="entry name" value="F-BOX AND WD REPEAT DOMAIN CONTAINING 7"/>
    <property type="match status" value="1"/>
</dbReference>
<dbReference type="AlphaFoldDB" id="A0A9E8NBU9"/>
<dbReference type="RefSeq" id="WP_244821993.1">
    <property type="nucleotide sequence ID" value="NZ_CP112998.1"/>
</dbReference>
<evidence type="ECO:0000256" key="2">
    <source>
        <dbReference type="ARBA" id="ARBA00022737"/>
    </source>
</evidence>
<dbReference type="SUPFAM" id="SSF50978">
    <property type="entry name" value="WD40 repeat-like"/>
    <property type="match status" value="1"/>
</dbReference>
<keyword evidence="5" id="KW-1185">Reference proteome</keyword>
<dbReference type="PANTHER" id="PTHR19848">
    <property type="entry name" value="WD40 REPEAT PROTEIN"/>
    <property type="match status" value="1"/>
</dbReference>
<dbReference type="InterPro" id="IPR015943">
    <property type="entry name" value="WD40/YVTN_repeat-like_dom_sf"/>
</dbReference>
<evidence type="ECO:0000313" key="5">
    <source>
        <dbReference type="Proteomes" id="UP001164653"/>
    </source>
</evidence>
<dbReference type="PROSITE" id="PS00678">
    <property type="entry name" value="WD_REPEATS_1"/>
    <property type="match status" value="2"/>
</dbReference>
<proteinExistence type="predicted"/>
<dbReference type="PROSITE" id="PS50082">
    <property type="entry name" value="WD_REPEATS_2"/>
    <property type="match status" value="4"/>
</dbReference>
<feature type="repeat" description="WD" evidence="3">
    <location>
        <begin position="175"/>
        <end position="216"/>
    </location>
</feature>
<dbReference type="InterPro" id="IPR036322">
    <property type="entry name" value="WD40_repeat_dom_sf"/>
</dbReference>
<dbReference type="PROSITE" id="PS50294">
    <property type="entry name" value="WD_REPEATS_REGION"/>
    <property type="match status" value="3"/>
</dbReference>
<organism evidence="4 5">
    <name type="scientific">Dyadobacter pollutisoli</name>
    <dbReference type="NCBI Taxonomy" id="2910158"/>
    <lineage>
        <taxon>Bacteria</taxon>
        <taxon>Pseudomonadati</taxon>
        <taxon>Bacteroidota</taxon>
        <taxon>Cytophagia</taxon>
        <taxon>Cytophagales</taxon>
        <taxon>Spirosomataceae</taxon>
        <taxon>Dyadobacter</taxon>
    </lineage>
</organism>
<feature type="repeat" description="WD" evidence="3">
    <location>
        <begin position="9"/>
        <end position="43"/>
    </location>
</feature>
<dbReference type="Gene3D" id="2.130.10.10">
    <property type="entry name" value="YVTN repeat-like/Quinoprotein amine dehydrogenase"/>
    <property type="match status" value="2"/>
</dbReference>
<sequence>MNIRKVDTFSGHRDSVYTIISDHTAHGFYSAGGDGFVIHWDLNKPDLGKLVARVGVSVYAMALNKADNSLWIGQNYEGIQVLDSVNNRIDKTSKITTAAIFDIQIVGEKALIALGDGVVVVMDIPSFSVQKHIKVSSKSIRTIAVNPYTNEFAVGDSEWNVNIFDMDGFSLKKTIQSHSNSVFSVKYSPDGKYLFSTGRDAHLKIWDVNDAYGMVMDIPAHLYAINDISFSPDRTLFATCSMDKSVKVWDAGTFKLKKIIDRARHAGHGTSVNKLLWTTFENQLISCSDDRTVSIWEVTE</sequence>
<feature type="repeat" description="WD" evidence="3">
    <location>
        <begin position="218"/>
        <end position="250"/>
    </location>
</feature>
<keyword evidence="2" id="KW-0677">Repeat</keyword>
<accession>A0A9E8NBU9</accession>
<dbReference type="InterPro" id="IPR001680">
    <property type="entry name" value="WD40_rpt"/>
</dbReference>
<dbReference type="SMART" id="SM00320">
    <property type="entry name" value="WD40"/>
    <property type="match status" value="5"/>
</dbReference>
<dbReference type="InterPro" id="IPR020472">
    <property type="entry name" value="WD40_PAC1"/>
</dbReference>
<feature type="repeat" description="WD" evidence="3">
    <location>
        <begin position="265"/>
        <end position="300"/>
    </location>
</feature>
<protein>
    <submittedName>
        <fullName evidence="4">WD40 repeat domain-containing protein</fullName>
    </submittedName>
</protein>
<dbReference type="InterPro" id="IPR019775">
    <property type="entry name" value="WD40_repeat_CS"/>
</dbReference>
<evidence type="ECO:0000313" key="4">
    <source>
        <dbReference type="EMBL" id="WAC12141.1"/>
    </source>
</evidence>
<name>A0A9E8NBU9_9BACT</name>
<dbReference type="EMBL" id="CP112998">
    <property type="protein sequence ID" value="WAC12141.1"/>
    <property type="molecule type" value="Genomic_DNA"/>
</dbReference>
<dbReference type="Proteomes" id="UP001164653">
    <property type="component" value="Chromosome"/>
</dbReference>
<dbReference type="KEGG" id="dpf:ON006_30985"/>
<evidence type="ECO:0000256" key="3">
    <source>
        <dbReference type="PROSITE-ProRule" id="PRU00221"/>
    </source>
</evidence>
<gene>
    <name evidence="4" type="ORF">ON006_30985</name>
</gene>
<reference evidence="4" key="1">
    <citation type="submission" date="2022-11" db="EMBL/GenBank/DDBJ databases">
        <title>Dyadobacter pollutisoli sp. nov., isolated from plastic dumped soil.</title>
        <authorList>
            <person name="Kim J.M."/>
            <person name="Kim K.R."/>
            <person name="Lee J.K."/>
            <person name="Hao L."/>
            <person name="Jeon C.O."/>
        </authorList>
    </citation>
    <scope>NUCLEOTIDE SEQUENCE</scope>
    <source>
        <strain evidence="4">U1</strain>
    </source>
</reference>
<evidence type="ECO:0000256" key="1">
    <source>
        <dbReference type="ARBA" id="ARBA00022574"/>
    </source>
</evidence>
<dbReference type="Pfam" id="PF00400">
    <property type="entry name" value="WD40"/>
    <property type="match status" value="4"/>
</dbReference>
<dbReference type="PRINTS" id="PR00320">
    <property type="entry name" value="GPROTEINBRPT"/>
</dbReference>
<keyword evidence="1 3" id="KW-0853">WD repeat</keyword>